<dbReference type="AlphaFoldDB" id="A0A4Q0I0K4"/>
<dbReference type="SUPFAM" id="SSF46689">
    <property type="entry name" value="Homeodomain-like"/>
    <property type="match status" value="1"/>
</dbReference>
<dbReference type="PANTHER" id="PTHR43479">
    <property type="entry name" value="ACREF/ENVCD OPERON REPRESSOR-RELATED"/>
    <property type="match status" value="1"/>
</dbReference>
<name>A0A4Q0I0K4_9FIRM</name>
<keyword evidence="5" id="KW-1185">Reference proteome</keyword>
<sequence length="174" mass="20091">MREQKKSVKSQIKIATVMLLNEKSYMDITVTDIVNSANIARASFYRNYMSIADVFDDIVDDIFTEIVAEVIPVLKSNDENGWRELLYSMFYRFPKHHSVGLGTKAENVNELLSRMSAKLQEIEKLSASQTIREKYIGFGKMGLVVNIIKKWMIDGRKESPEEMVNFVMTFITKF</sequence>
<evidence type="ECO:0000313" key="4">
    <source>
        <dbReference type="EMBL" id="RXE57571.1"/>
    </source>
</evidence>
<evidence type="ECO:0000256" key="2">
    <source>
        <dbReference type="PROSITE-ProRule" id="PRU00335"/>
    </source>
</evidence>
<dbReference type="InterPro" id="IPR009057">
    <property type="entry name" value="Homeodomain-like_sf"/>
</dbReference>
<proteinExistence type="predicted"/>
<dbReference type="PANTHER" id="PTHR43479:SF11">
    <property type="entry name" value="ACREF_ENVCD OPERON REPRESSOR-RELATED"/>
    <property type="match status" value="1"/>
</dbReference>
<dbReference type="PROSITE" id="PS50977">
    <property type="entry name" value="HTH_TETR_2"/>
    <property type="match status" value="1"/>
</dbReference>
<dbReference type="Gene3D" id="1.10.357.10">
    <property type="entry name" value="Tetracycline Repressor, domain 2"/>
    <property type="match status" value="1"/>
</dbReference>
<protein>
    <submittedName>
        <fullName evidence="4">TetR/AcrR family transcriptional regulator</fullName>
    </submittedName>
</protein>
<dbReference type="RefSeq" id="WP_069193238.1">
    <property type="nucleotide sequence ID" value="NZ_RLII01000057.1"/>
</dbReference>
<accession>A0A4Q0I0K4</accession>
<dbReference type="InterPro" id="IPR001647">
    <property type="entry name" value="HTH_TetR"/>
</dbReference>
<dbReference type="OrthoDB" id="9810250at2"/>
<organism evidence="4 5">
    <name type="scientific">Acetivibrio mesophilus</name>
    <dbReference type="NCBI Taxonomy" id="2487273"/>
    <lineage>
        <taxon>Bacteria</taxon>
        <taxon>Bacillati</taxon>
        <taxon>Bacillota</taxon>
        <taxon>Clostridia</taxon>
        <taxon>Eubacteriales</taxon>
        <taxon>Oscillospiraceae</taxon>
        <taxon>Acetivibrio</taxon>
    </lineage>
</organism>
<keyword evidence="1 2" id="KW-0238">DNA-binding</keyword>
<dbReference type="Proteomes" id="UP000289166">
    <property type="component" value="Unassembled WGS sequence"/>
</dbReference>
<evidence type="ECO:0000259" key="3">
    <source>
        <dbReference type="PROSITE" id="PS50977"/>
    </source>
</evidence>
<feature type="domain" description="HTH tetR-type" evidence="3">
    <location>
        <begin position="6"/>
        <end position="66"/>
    </location>
</feature>
<gene>
    <name evidence="4" type="ORF">EFD62_17015</name>
</gene>
<comment type="caution">
    <text evidence="4">The sequence shown here is derived from an EMBL/GenBank/DDBJ whole genome shotgun (WGS) entry which is preliminary data.</text>
</comment>
<reference evidence="5" key="1">
    <citation type="submission" date="2018-11" db="EMBL/GenBank/DDBJ databases">
        <title>Genome sequencing of a novel mesophilic and cellulolytic organism within the genus Hungateiclostridium.</title>
        <authorList>
            <person name="Rettenmaier R."/>
            <person name="Liebl W."/>
            <person name="Zverlov V."/>
        </authorList>
    </citation>
    <scope>NUCLEOTIDE SEQUENCE [LARGE SCALE GENOMIC DNA]</scope>
    <source>
        <strain evidence="5">N2K1</strain>
    </source>
</reference>
<dbReference type="EMBL" id="RLII01000057">
    <property type="protein sequence ID" value="RXE57571.1"/>
    <property type="molecule type" value="Genomic_DNA"/>
</dbReference>
<feature type="DNA-binding region" description="H-T-H motif" evidence="2">
    <location>
        <begin position="29"/>
        <end position="48"/>
    </location>
</feature>
<dbReference type="InterPro" id="IPR050624">
    <property type="entry name" value="HTH-type_Tx_Regulator"/>
</dbReference>
<dbReference type="GO" id="GO:0003677">
    <property type="term" value="F:DNA binding"/>
    <property type="evidence" value="ECO:0007669"/>
    <property type="project" value="UniProtKB-UniRule"/>
</dbReference>
<evidence type="ECO:0000256" key="1">
    <source>
        <dbReference type="ARBA" id="ARBA00023125"/>
    </source>
</evidence>
<evidence type="ECO:0000313" key="5">
    <source>
        <dbReference type="Proteomes" id="UP000289166"/>
    </source>
</evidence>